<dbReference type="AlphaFoldDB" id="A0A081L8F0"/>
<feature type="domain" description="STAS" evidence="2">
    <location>
        <begin position="165"/>
        <end position="276"/>
    </location>
</feature>
<dbReference type="PROSITE" id="PS50801">
    <property type="entry name" value="STAS"/>
    <property type="match status" value="1"/>
</dbReference>
<sequence>MDKNRALYDFFMQHAEKLTETWYESIEDDDPESIYRSTDSGIVEELKRQNQDYYQHFIRALIEDKTYLHTEFKKWSEDLASDPKHLNTPLDYVVREYMSNQRVVLHYLKEFIKQRQGDIDIDRIFYWYDLISEAFNISIHVFIQQYVKNTTKKLVAQRDMIYELSSPVIVLKSHIALLPLVGDIDTARAKIILENTLKQCSQKGVQHLCIDLSGVVIIDTMVAHQIFDLVTSLRLIGVETTISGIRPEIAQTAVQLGLPFHEFQAASSLAHALDRMTEFSPI</sequence>
<evidence type="ECO:0000313" key="4">
    <source>
        <dbReference type="Proteomes" id="UP000028091"/>
    </source>
</evidence>
<dbReference type="InterPro" id="IPR002645">
    <property type="entry name" value="STAS_dom"/>
</dbReference>
<dbReference type="RefSeq" id="WP_034323769.1">
    <property type="nucleotide sequence ID" value="NZ_JBCMYH010000011.1"/>
</dbReference>
<name>A0A081L8F0_9BACI</name>
<dbReference type="OrthoDB" id="9800154at2"/>
<proteinExistence type="predicted"/>
<dbReference type="InterPro" id="IPR036513">
    <property type="entry name" value="STAS_dom_sf"/>
</dbReference>
<dbReference type="PANTHER" id="PTHR33745">
    <property type="entry name" value="RSBT ANTAGONIST PROTEIN RSBS-RELATED"/>
    <property type="match status" value="1"/>
</dbReference>
<dbReference type="CDD" id="cd07041">
    <property type="entry name" value="STAS_RsbR_RsbS_like"/>
    <property type="match status" value="1"/>
</dbReference>
<keyword evidence="4" id="KW-1185">Reference proteome</keyword>
<dbReference type="Pfam" id="PF01740">
    <property type="entry name" value="STAS"/>
    <property type="match status" value="1"/>
</dbReference>
<dbReference type="eggNOG" id="COG1366">
    <property type="taxonomic scope" value="Bacteria"/>
</dbReference>
<dbReference type="InterPro" id="IPR051932">
    <property type="entry name" value="Bact_StressResp_Reg"/>
</dbReference>
<evidence type="ECO:0000256" key="1">
    <source>
        <dbReference type="ARBA" id="ARBA00022553"/>
    </source>
</evidence>
<gene>
    <name evidence="3" type="ORF">BA70_08485</name>
</gene>
<organism evidence="3 4">
    <name type="scientific">Bacillus zhangzhouensis</name>
    <dbReference type="NCBI Taxonomy" id="1178540"/>
    <lineage>
        <taxon>Bacteria</taxon>
        <taxon>Bacillati</taxon>
        <taxon>Bacillota</taxon>
        <taxon>Bacilli</taxon>
        <taxon>Bacillales</taxon>
        <taxon>Bacillaceae</taxon>
        <taxon>Bacillus</taxon>
    </lineage>
</organism>
<evidence type="ECO:0000313" key="3">
    <source>
        <dbReference type="EMBL" id="KEP25526.1"/>
    </source>
</evidence>
<dbReference type="PANTHER" id="PTHR33745:SF3">
    <property type="entry name" value="RSBT CO-ANTAGONIST PROTEIN RSBRC"/>
    <property type="match status" value="1"/>
</dbReference>
<protein>
    <submittedName>
        <fullName evidence="3">RsbT co-antagonist protein RsbRB</fullName>
    </submittedName>
</protein>
<accession>A0A081L8F0</accession>
<reference evidence="3 4" key="1">
    <citation type="submission" date="2012-09" db="EMBL/GenBank/DDBJ databases">
        <title>Genome Sequence of Bacillus sp. DW5-4.</title>
        <authorList>
            <person name="Lai Q."/>
            <person name="Liu Y."/>
            <person name="Shao Z."/>
        </authorList>
    </citation>
    <scope>NUCLEOTIDE SEQUENCE [LARGE SCALE GENOMIC DNA]</scope>
    <source>
        <strain evidence="3 4">DW5-4</strain>
    </source>
</reference>
<dbReference type="SUPFAM" id="SSF52091">
    <property type="entry name" value="SpoIIaa-like"/>
    <property type="match status" value="1"/>
</dbReference>
<keyword evidence="1" id="KW-0597">Phosphoprotein</keyword>
<dbReference type="EMBL" id="JOTP01000021">
    <property type="protein sequence ID" value="KEP25526.1"/>
    <property type="molecule type" value="Genomic_DNA"/>
</dbReference>
<dbReference type="Gene3D" id="3.30.750.24">
    <property type="entry name" value="STAS domain"/>
    <property type="match status" value="1"/>
</dbReference>
<evidence type="ECO:0000259" key="2">
    <source>
        <dbReference type="PROSITE" id="PS50801"/>
    </source>
</evidence>
<dbReference type="Proteomes" id="UP000028091">
    <property type="component" value="Unassembled WGS sequence"/>
</dbReference>
<comment type="caution">
    <text evidence="3">The sequence shown here is derived from an EMBL/GenBank/DDBJ whole genome shotgun (WGS) entry which is preliminary data.</text>
</comment>